<sequence>MRNAVVVCVLLVVLPVQGVILSKRLPDSAGLLQQVKIKVQPKELMDECLNCQPSPAAHDMIVHNLKKIIGRRMDLTVVSITKPRDFTTSKLIKYTDNRQSKTRKMFLKHFVDIKSKSMIKMTALTNRQRTLLVDWLEEQSNCPMKLMWRDMGPHFWPRYVKRAHCVGKSCSVDPGMKCTASASRFFPLLRWFCIGAFRKNNLPLWAGKGFVERNGYICRWVKFPYPITTKCSCKCAS</sequence>
<dbReference type="PANTHER" id="PTHR10494:SF6">
    <property type="entry name" value="NOGGIN"/>
    <property type="match status" value="1"/>
</dbReference>
<evidence type="ECO:0000313" key="7">
    <source>
        <dbReference type="EnsemblMetazoa" id="XP_020899391.1"/>
    </source>
</evidence>
<name>A0A913X5Z6_EXADI</name>
<dbReference type="GO" id="GO:0009953">
    <property type="term" value="P:dorsal/ventral pattern formation"/>
    <property type="evidence" value="ECO:0007669"/>
    <property type="project" value="TreeGrafter"/>
</dbReference>
<dbReference type="EnsemblMetazoa" id="XM_021043732.2">
    <property type="protein sequence ID" value="XP_020899391.1"/>
    <property type="gene ID" value="LOC110238086"/>
</dbReference>
<protein>
    <recommendedName>
        <fullName evidence="9">Noggin</fullName>
    </recommendedName>
</protein>
<keyword evidence="4" id="KW-0964">Secreted</keyword>
<evidence type="ECO:0000256" key="5">
    <source>
        <dbReference type="ARBA" id="ARBA00022729"/>
    </source>
</evidence>
<evidence type="ECO:0008006" key="9">
    <source>
        <dbReference type="Google" id="ProtNLM"/>
    </source>
</evidence>
<reference evidence="7" key="1">
    <citation type="submission" date="2022-11" db="UniProtKB">
        <authorList>
            <consortium name="EnsemblMetazoa"/>
        </authorList>
    </citation>
    <scope>IDENTIFICATION</scope>
</reference>
<dbReference type="RefSeq" id="XP_020899391.1">
    <property type="nucleotide sequence ID" value="XM_021043732.2"/>
</dbReference>
<comment type="subcellular location">
    <subcellularLocation>
        <location evidence="1">Secreted</location>
    </subcellularLocation>
</comment>
<evidence type="ECO:0000256" key="4">
    <source>
        <dbReference type="ARBA" id="ARBA00022525"/>
    </source>
</evidence>
<organism evidence="7 8">
    <name type="scientific">Exaiptasia diaphana</name>
    <name type="common">Tropical sea anemone</name>
    <name type="synonym">Aiptasia pulchella</name>
    <dbReference type="NCBI Taxonomy" id="2652724"/>
    <lineage>
        <taxon>Eukaryota</taxon>
        <taxon>Metazoa</taxon>
        <taxon>Cnidaria</taxon>
        <taxon>Anthozoa</taxon>
        <taxon>Hexacorallia</taxon>
        <taxon>Actiniaria</taxon>
        <taxon>Aiptasiidae</taxon>
        <taxon>Exaiptasia</taxon>
    </lineage>
</organism>
<dbReference type="InterPro" id="IPR029034">
    <property type="entry name" value="Cystine-knot_cytokine"/>
</dbReference>
<evidence type="ECO:0000256" key="3">
    <source>
        <dbReference type="ARBA" id="ARBA00022473"/>
    </source>
</evidence>
<feature type="signal peptide" evidence="6">
    <location>
        <begin position="1"/>
        <end position="18"/>
    </location>
</feature>
<keyword evidence="3" id="KW-0217">Developmental protein</keyword>
<evidence type="ECO:0000256" key="2">
    <source>
        <dbReference type="ARBA" id="ARBA00007480"/>
    </source>
</evidence>
<dbReference type="AlphaFoldDB" id="A0A913X5Z6"/>
<dbReference type="GeneID" id="110238086"/>
<evidence type="ECO:0000256" key="1">
    <source>
        <dbReference type="ARBA" id="ARBA00004613"/>
    </source>
</evidence>
<dbReference type="Gene3D" id="2.10.90.10">
    <property type="entry name" value="Cystine-knot cytokines"/>
    <property type="match status" value="1"/>
</dbReference>
<evidence type="ECO:0000256" key="6">
    <source>
        <dbReference type="SAM" id="SignalP"/>
    </source>
</evidence>
<dbReference type="KEGG" id="epa:110238086"/>
<dbReference type="GO" id="GO:0030514">
    <property type="term" value="P:negative regulation of BMP signaling pathway"/>
    <property type="evidence" value="ECO:0007669"/>
    <property type="project" value="InterPro"/>
</dbReference>
<dbReference type="OrthoDB" id="5950649at2759"/>
<feature type="chain" id="PRO_5037202990" description="Noggin" evidence="6">
    <location>
        <begin position="19"/>
        <end position="237"/>
    </location>
</feature>
<accession>A0A913X5Z6</accession>
<dbReference type="SUPFAM" id="SSF57501">
    <property type="entry name" value="Cystine-knot cytokines"/>
    <property type="match status" value="1"/>
</dbReference>
<dbReference type="PANTHER" id="PTHR10494">
    <property type="entry name" value="BONE MORPHOGENETIC PROTEIN INHIBITOR, NOGGIN"/>
    <property type="match status" value="1"/>
</dbReference>
<dbReference type="InterPro" id="IPR008717">
    <property type="entry name" value="Noggin"/>
</dbReference>
<comment type="similarity">
    <text evidence="2">Belongs to the noggin family.</text>
</comment>
<dbReference type="OMA" id="WIRHAVC"/>
<dbReference type="Gene3D" id="1.10.287.520">
    <property type="entry name" value="Helix hairpin bin"/>
    <property type="match status" value="1"/>
</dbReference>
<keyword evidence="5 6" id="KW-0732">Signal</keyword>
<keyword evidence="8" id="KW-1185">Reference proteome</keyword>
<dbReference type="Proteomes" id="UP000887567">
    <property type="component" value="Unplaced"/>
</dbReference>
<dbReference type="GO" id="GO:0005615">
    <property type="term" value="C:extracellular space"/>
    <property type="evidence" value="ECO:0007669"/>
    <property type="project" value="TreeGrafter"/>
</dbReference>
<dbReference type="Pfam" id="PF05806">
    <property type="entry name" value="Noggin"/>
    <property type="match status" value="1"/>
</dbReference>
<dbReference type="GO" id="GO:0045596">
    <property type="term" value="P:negative regulation of cell differentiation"/>
    <property type="evidence" value="ECO:0007669"/>
    <property type="project" value="InterPro"/>
</dbReference>
<proteinExistence type="inferred from homology"/>
<evidence type="ECO:0000313" key="8">
    <source>
        <dbReference type="Proteomes" id="UP000887567"/>
    </source>
</evidence>